<feature type="transmembrane region" description="Helical" evidence="9">
    <location>
        <begin position="928"/>
        <end position="950"/>
    </location>
</feature>
<dbReference type="Gene3D" id="3.30.565.10">
    <property type="entry name" value="Histidine kinase-like ATPase, C-terminal domain"/>
    <property type="match status" value="1"/>
</dbReference>
<evidence type="ECO:0000256" key="9">
    <source>
        <dbReference type="SAM" id="Phobius"/>
    </source>
</evidence>
<dbReference type="InterPro" id="IPR003594">
    <property type="entry name" value="HATPase_dom"/>
</dbReference>
<dbReference type="PROSITE" id="PS50109">
    <property type="entry name" value="HIS_KIN"/>
    <property type="match status" value="1"/>
</dbReference>
<feature type="transmembrane region" description="Helical" evidence="9">
    <location>
        <begin position="324"/>
        <end position="345"/>
    </location>
</feature>
<dbReference type="GO" id="GO:0005524">
    <property type="term" value="F:ATP binding"/>
    <property type="evidence" value="ECO:0007669"/>
    <property type="project" value="UniProtKB-KW"/>
</dbReference>
<keyword evidence="6" id="KW-0418">Kinase</keyword>
<evidence type="ECO:0000256" key="2">
    <source>
        <dbReference type="ARBA" id="ARBA00012438"/>
    </source>
</evidence>
<dbReference type="SMART" id="SM00387">
    <property type="entry name" value="HATPase_c"/>
    <property type="match status" value="1"/>
</dbReference>
<feature type="transmembrane region" description="Helical" evidence="9">
    <location>
        <begin position="717"/>
        <end position="742"/>
    </location>
</feature>
<dbReference type="Pfam" id="PF02518">
    <property type="entry name" value="HATPase_c"/>
    <property type="match status" value="1"/>
</dbReference>
<evidence type="ECO:0000256" key="1">
    <source>
        <dbReference type="ARBA" id="ARBA00000085"/>
    </source>
</evidence>
<dbReference type="Gene3D" id="1.10.287.130">
    <property type="match status" value="1"/>
</dbReference>
<evidence type="ECO:0000313" key="11">
    <source>
        <dbReference type="EMBL" id="MFC0264037.1"/>
    </source>
</evidence>
<comment type="catalytic activity">
    <reaction evidence="1">
        <text>ATP + protein L-histidine = ADP + protein N-phospho-L-histidine.</text>
        <dbReference type="EC" id="2.7.13.3"/>
    </reaction>
</comment>
<evidence type="ECO:0000259" key="10">
    <source>
        <dbReference type="PROSITE" id="PS50109"/>
    </source>
</evidence>
<comment type="caution">
    <text evidence="11">The sequence shown here is derived from an EMBL/GenBank/DDBJ whole genome shotgun (WGS) entry which is preliminary data.</text>
</comment>
<dbReference type="CDD" id="cd00082">
    <property type="entry name" value="HisKA"/>
    <property type="match status" value="1"/>
</dbReference>
<name>A0ABV6FVY4_9BACT</name>
<reference evidence="11 12" key="1">
    <citation type="submission" date="2024-09" db="EMBL/GenBank/DDBJ databases">
        <authorList>
            <person name="Sun Q."/>
            <person name="Mori K."/>
        </authorList>
    </citation>
    <scope>NUCLEOTIDE SEQUENCE [LARGE SCALE GENOMIC DNA]</scope>
    <source>
        <strain evidence="11 12">CCM 7650</strain>
    </source>
</reference>
<dbReference type="InterPro" id="IPR005467">
    <property type="entry name" value="His_kinase_dom"/>
</dbReference>
<evidence type="ECO:0000313" key="12">
    <source>
        <dbReference type="Proteomes" id="UP001589797"/>
    </source>
</evidence>
<protein>
    <recommendedName>
        <fullName evidence="2">histidine kinase</fullName>
        <ecNumber evidence="2">2.7.13.3</ecNumber>
    </recommendedName>
</protein>
<feature type="transmembrane region" description="Helical" evidence="9">
    <location>
        <begin position="365"/>
        <end position="390"/>
    </location>
</feature>
<keyword evidence="12" id="KW-1185">Reference proteome</keyword>
<keyword evidence="9" id="KW-1133">Transmembrane helix</keyword>
<keyword evidence="9" id="KW-0812">Transmembrane</keyword>
<evidence type="ECO:0000256" key="4">
    <source>
        <dbReference type="ARBA" id="ARBA00022679"/>
    </source>
</evidence>
<dbReference type="SUPFAM" id="SSF47384">
    <property type="entry name" value="Homodimeric domain of signal transducing histidine kinase"/>
    <property type="match status" value="1"/>
</dbReference>
<feature type="domain" description="Histidine kinase" evidence="10">
    <location>
        <begin position="1020"/>
        <end position="1230"/>
    </location>
</feature>
<dbReference type="EMBL" id="JBHLWI010000041">
    <property type="protein sequence ID" value="MFC0264037.1"/>
    <property type="molecule type" value="Genomic_DNA"/>
</dbReference>
<dbReference type="SMART" id="SM00388">
    <property type="entry name" value="HisKA"/>
    <property type="match status" value="1"/>
</dbReference>
<dbReference type="RefSeq" id="WP_382388546.1">
    <property type="nucleotide sequence ID" value="NZ_JBHLWI010000041.1"/>
</dbReference>
<feature type="transmembrane region" description="Helical" evidence="9">
    <location>
        <begin position="456"/>
        <end position="478"/>
    </location>
</feature>
<keyword evidence="7 11" id="KW-0067">ATP-binding</keyword>
<dbReference type="InterPro" id="IPR036890">
    <property type="entry name" value="HATPase_C_sf"/>
</dbReference>
<dbReference type="InterPro" id="IPR036097">
    <property type="entry name" value="HisK_dim/P_sf"/>
</dbReference>
<evidence type="ECO:0000256" key="6">
    <source>
        <dbReference type="ARBA" id="ARBA00022777"/>
    </source>
</evidence>
<dbReference type="EC" id="2.7.13.3" evidence="2"/>
<keyword evidence="3" id="KW-0597">Phosphoprotein</keyword>
<evidence type="ECO:0000256" key="5">
    <source>
        <dbReference type="ARBA" id="ARBA00022741"/>
    </source>
</evidence>
<evidence type="ECO:0000256" key="8">
    <source>
        <dbReference type="ARBA" id="ARBA00023012"/>
    </source>
</evidence>
<sequence>MLKKKRFILLLAILGIGFLLAINFFISTIESSEKYLRPIAQKMVQVNQEFDLDFIDLLMQNRPDDELLFSKLTINSHHPYYLYDEGGNLIYWSDFTYIPDFDEVSSQGQKYLYEDRQGIFFSKVRRFTRKDKGYWLIQVYPLFSKSEIQNEFLQSGFNKAIFGNDNVSLSAEPQDDYIDIIGSKGEYFFSISFEQGYQPIEQTNNLTLLVFFFSLLLLIVVSGSGFIKTLWEKGKGLLAILYTSIILGSIRGLMLFFGFPQDYFDYELFDSSKYASSWINPSLGDLLVNVICFLIVFTMILALIRRGSFLEKFNKIRVQYKRWFFHVLVYFVSSILLIAFYGLYINILTNSQWELNILSLPSLDYFKLISLFVIFLGGVGYILFSILGLSLVLEEGTNAKTYALKILLLYATPIILGLAVYNWIYLIVFVGHLIFLVSIISFDLHKNIFRLGLNTFLTFFFACLIGAIITGIAAHDVYLERQLQSKLRFGNQQLVENDVIAEFFLSDIMTRISEDLFIKNALIDPFQAKEPIERKIRRIHMTNYFDQYTLKIKIFNASGDNVLVRNDEVNLQDLRLSYVKSDYATTVRDLYFIKGNEESRNNQYFAFVPLYRDDSFIGTVYLELRQLRILPGAVFPKLLMDKNYMATLNDKNYDYAIYQDGELQYSVGVFNYRASGFEDLLDASGLYSSGLYRKKYHHLGVQNEDSVIIVSSSIYPVYYILADISLFFLAFILLTLISVLVYSISKGLKSFDFNYATKLQMYLNFAFFFPILIISAIILGLLANSYQEELHRQYFQRATLIKDNLSAIMEKQEAGVVDREEFLEAVNNLAGTTNLEINVYTEKGLLLTSSQPNIFDKRILTKYINPKARVDLVEGQNNLILLEERVGQLNYKAVYSAIRTTDGQNIQAIISIPFFESENELDMLIADVLSNILNIFVLVFIMFLFVSFFVTKNLTFPFKLLTQKLKTTDLDNNEPMYWPVKDEIGLLVNEYNNMLYKLEASKNILASTEKESAWREMAKQVAHEIKNPLTPMKLTLQHLLRLQSEGKLDDPQKLKKPIETLIHQVDTLSDIATSFSTFAKMPLPKNEIMDFRKVVQDTLELFKNREKGTITFEDLSTSEKLEVVGDDQLFGRVISNLIINGIQAVEGSPKIEVILKEEGRSVVLEIKDNGKGIPDELKDKIFIPNFSTKTEGSGLGLAIAKRGVETAGGSIWFETEEGKGTSFFLEFALV</sequence>
<dbReference type="InterPro" id="IPR003661">
    <property type="entry name" value="HisK_dim/P_dom"/>
</dbReference>
<accession>A0ABV6FVY4</accession>
<dbReference type="PANTHER" id="PTHR43065">
    <property type="entry name" value="SENSOR HISTIDINE KINASE"/>
    <property type="match status" value="1"/>
</dbReference>
<dbReference type="PRINTS" id="PR00344">
    <property type="entry name" value="BCTRLSENSOR"/>
</dbReference>
<feature type="transmembrane region" description="Helical" evidence="9">
    <location>
        <begin position="762"/>
        <end position="783"/>
    </location>
</feature>
<dbReference type="PANTHER" id="PTHR43065:SF46">
    <property type="entry name" value="C4-DICARBOXYLATE TRANSPORT SENSOR PROTEIN DCTB"/>
    <property type="match status" value="1"/>
</dbReference>
<feature type="transmembrane region" description="Helical" evidence="9">
    <location>
        <begin position="286"/>
        <end position="304"/>
    </location>
</feature>
<dbReference type="SUPFAM" id="SSF55874">
    <property type="entry name" value="ATPase domain of HSP90 chaperone/DNA topoisomerase II/histidine kinase"/>
    <property type="match status" value="1"/>
</dbReference>
<gene>
    <name evidence="11" type="ORF">ACFFIP_15195</name>
</gene>
<feature type="transmembrane region" description="Helical" evidence="9">
    <location>
        <begin position="239"/>
        <end position="259"/>
    </location>
</feature>
<feature type="transmembrane region" description="Helical" evidence="9">
    <location>
        <begin position="206"/>
        <end position="227"/>
    </location>
</feature>
<keyword evidence="8" id="KW-0902">Two-component regulatory system</keyword>
<dbReference type="CDD" id="cd00075">
    <property type="entry name" value="HATPase"/>
    <property type="match status" value="1"/>
</dbReference>
<dbReference type="Proteomes" id="UP001589797">
    <property type="component" value="Unassembled WGS sequence"/>
</dbReference>
<evidence type="ECO:0000256" key="3">
    <source>
        <dbReference type="ARBA" id="ARBA00022553"/>
    </source>
</evidence>
<keyword evidence="5" id="KW-0547">Nucleotide-binding</keyword>
<keyword evidence="9" id="KW-0472">Membrane</keyword>
<keyword evidence="4" id="KW-0808">Transferase</keyword>
<organism evidence="11 12">
    <name type="scientific">Fontibacter flavus</name>
    <dbReference type="NCBI Taxonomy" id="654838"/>
    <lineage>
        <taxon>Bacteria</taxon>
        <taxon>Pseudomonadati</taxon>
        <taxon>Bacteroidota</taxon>
        <taxon>Cytophagia</taxon>
        <taxon>Cytophagales</taxon>
        <taxon>Cyclobacteriaceae</taxon>
        <taxon>Fontibacter</taxon>
    </lineage>
</organism>
<evidence type="ECO:0000256" key="7">
    <source>
        <dbReference type="ARBA" id="ARBA00022840"/>
    </source>
</evidence>
<proteinExistence type="predicted"/>
<dbReference type="InterPro" id="IPR004358">
    <property type="entry name" value="Sig_transdc_His_kin-like_C"/>
</dbReference>
<dbReference type="Gene3D" id="6.10.340.10">
    <property type="match status" value="1"/>
</dbReference>
<dbReference type="Pfam" id="PF00512">
    <property type="entry name" value="HisKA"/>
    <property type="match status" value="1"/>
</dbReference>
<feature type="transmembrane region" description="Helical" evidence="9">
    <location>
        <begin position="402"/>
        <end position="420"/>
    </location>
</feature>